<feature type="compositionally biased region" description="Basic and acidic residues" evidence="1">
    <location>
        <begin position="107"/>
        <end position="119"/>
    </location>
</feature>
<protein>
    <submittedName>
        <fullName evidence="2">Uncharacterized protein</fullName>
    </submittedName>
</protein>
<feature type="compositionally biased region" description="Gly residues" evidence="1">
    <location>
        <begin position="252"/>
        <end position="265"/>
    </location>
</feature>
<name>A0A6J4VL64_9BACT</name>
<dbReference type="EMBL" id="CADCWG010000308">
    <property type="protein sequence ID" value="CAA9576802.1"/>
    <property type="molecule type" value="Genomic_DNA"/>
</dbReference>
<feature type="compositionally biased region" description="Basic residues" evidence="1">
    <location>
        <begin position="72"/>
        <end position="82"/>
    </location>
</feature>
<accession>A0A6J4VL64</accession>
<evidence type="ECO:0000313" key="2">
    <source>
        <dbReference type="EMBL" id="CAA9576802.1"/>
    </source>
</evidence>
<feature type="non-terminal residue" evidence="2">
    <location>
        <position position="1"/>
    </location>
</feature>
<dbReference type="AlphaFoldDB" id="A0A6J4VL64"/>
<proteinExistence type="predicted"/>
<organism evidence="2">
    <name type="scientific">uncultured Thermomicrobiales bacterium</name>
    <dbReference type="NCBI Taxonomy" id="1645740"/>
    <lineage>
        <taxon>Bacteria</taxon>
        <taxon>Pseudomonadati</taxon>
        <taxon>Thermomicrobiota</taxon>
        <taxon>Thermomicrobia</taxon>
        <taxon>Thermomicrobiales</taxon>
        <taxon>environmental samples</taxon>
    </lineage>
</organism>
<feature type="compositionally biased region" description="Basic and acidic residues" evidence="1">
    <location>
        <begin position="185"/>
        <end position="207"/>
    </location>
</feature>
<evidence type="ECO:0000256" key="1">
    <source>
        <dbReference type="SAM" id="MobiDB-lite"/>
    </source>
</evidence>
<feature type="non-terminal residue" evidence="2">
    <location>
        <position position="265"/>
    </location>
</feature>
<reference evidence="2" key="1">
    <citation type="submission" date="2020-02" db="EMBL/GenBank/DDBJ databases">
        <authorList>
            <person name="Meier V. D."/>
        </authorList>
    </citation>
    <scope>NUCLEOTIDE SEQUENCE</scope>
    <source>
        <strain evidence="2">AVDCRST_MAG49</strain>
    </source>
</reference>
<gene>
    <name evidence="2" type="ORF">AVDCRST_MAG49-4288</name>
</gene>
<feature type="region of interest" description="Disordered" evidence="1">
    <location>
        <begin position="1"/>
        <end position="265"/>
    </location>
</feature>
<sequence length="265" mass="28170">EPASAPRSPATGLRPHPRRRAPFPVLPAPGRPDRPAATRVRPHGGAGRLLAGRRHPRLGDPRRAGAGWERGRRPKRSRRRVPGHPGATGPDRRQPERCRGDGPPGRPPRERGAADRGGELVRAGAGDQPERRQRATQPRPGAGDRRQVRRCRVPLPAGPRDRAEQRAGALLSRRALPELAGRPGTPDRRGDRPLPAADRLEPAERARRAGGGPARGARRGHTTGVTVVQPRSVGTDRAGDASGRCGNSGIDGRPGAGGDGNARQL</sequence>
<feature type="compositionally biased region" description="Basic and acidic residues" evidence="1">
    <location>
        <begin position="90"/>
        <end position="100"/>
    </location>
</feature>